<protein>
    <submittedName>
        <fullName evidence="2">Uncharacterized protein</fullName>
    </submittedName>
</protein>
<gene>
    <name evidence="2" type="ORF">LCI24_12970</name>
</gene>
<evidence type="ECO:0000256" key="1">
    <source>
        <dbReference type="SAM" id="Phobius"/>
    </source>
</evidence>
<keyword evidence="1" id="KW-0812">Transmembrane</keyword>
<feature type="transmembrane region" description="Helical" evidence="1">
    <location>
        <begin position="85"/>
        <end position="106"/>
    </location>
</feature>
<name>A0A9X4ERV5_9FLAO</name>
<dbReference type="AlphaFoldDB" id="A0A9X4ERV5"/>
<sequence>MSFFKAKPLPHEIVDYPITQFAEDLQPNKPEKIQEANDEYFVLNMARGFSLFKIYTFFVGGFVMLIILLLQLIGKNGGGITWVDYLLFTSPFIIIGLFHLAVYYYNPHKELVLDRMNGTISYPRLFFSKKQETVPFWLVTVYKSLDTGGDFAPTGFSLVLRDRKQDFAWTLANSDVERYWSFMVWYMDKNRPLPFGDVFHPYRQADFDRRLKEGFPKPLYPSFVPTDEHTPEQQAMRRRMAGW</sequence>
<dbReference type="EMBL" id="JAIWJY010000009">
    <property type="protein sequence ID" value="MDE1207707.1"/>
    <property type="molecule type" value="Genomic_DNA"/>
</dbReference>
<accession>A0A9X4ERV5</accession>
<dbReference type="Proteomes" id="UP001149303">
    <property type="component" value="Unassembled WGS sequence"/>
</dbReference>
<comment type="caution">
    <text evidence="2">The sequence shown here is derived from an EMBL/GenBank/DDBJ whole genome shotgun (WGS) entry which is preliminary data.</text>
</comment>
<proteinExistence type="predicted"/>
<organism evidence="2 3">
    <name type="scientific">Tenacibaculum larymnensis</name>
    <dbReference type="NCBI Taxonomy" id="2878201"/>
    <lineage>
        <taxon>Bacteria</taxon>
        <taxon>Pseudomonadati</taxon>
        <taxon>Bacteroidota</taxon>
        <taxon>Flavobacteriia</taxon>
        <taxon>Flavobacteriales</taxon>
        <taxon>Flavobacteriaceae</taxon>
        <taxon>Tenacibaculum</taxon>
    </lineage>
</organism>
<reference evidence="2" key="1">
    <citation type="submission" date="2021-09" db="EMBL/GenBank/DDBJ databases">
        <authorList>
            <person name="Smyrli M."/>
        </authorList>
    </citation>
    <scope>NUCLEOTIDE SEQUENCE</scope>
    <source>
        <strain evidence="2">LAR25</strain>
    </source>
</reference>
<keyword evidence="1" id="KW-1133">Transmembrane helix</keyword>
<evidence type="ECO:0000313" key="3">
    <source>
        <dbReference type="Proteomes" id="UP001149303"/>
    </source>
</evidence>
<evidence type="ECO:0000313" key="2">
    <source>
        <dbReference type="EMBL" id="MDE1207707.1"/>
    </source>
</evidence>
<dbReference type="RefSeq" id="WP_274640762.1">
    <property type="nucleotide sequence ID" value="NZ_JAIWJY010000009.1"/>
</dbReference>
<keyword evidence="1" id="KW-0472">Membrane</keyword>
<feature type="transmembrane region" description="Helical" evidence="1">
    <location>
        <begin position="54"/>
        <end position="73"/>
    </location>
</feature>
<keyword evidence="3" id="KW-1185">Reference proteome</keyword>